<dbReference type="EMBL" id="JAMZIH010000010">
    <property type="protein sequence ID" value="KAJ1680282.1"/>
    <property type="molecule type" value="Genomic_DNA"/>
</dbReference>
<proteinExistence type="predicted"/>
<name>A0ACC1HVG2_9FUNG</name>
<protein>
    <submittedName>
        <fullName evidence="1">Uncharacterized protein</fullName>
    </submittedName>
</protein>
<accession>A0ACC1HVG2</accession>
<reference evidence="1" key="1">
    <citation type="submission" date="2022-06" db="EMBL/GenBank/DDBJ databases">
        <title>Phylogenomic reconstructions and comparative analyses of Kickxellomycotina fungi.</title>
        <authorList>
            <person name="Reynolds N.K."/>
            <person name="Stajich J.E."/>
            <person name="Barry K."/>
            <person name="Grigoriev I.V."/>
            <person name="Crous P."/>
            <person name="Smith M.E."/>
        </authorList>
    </citation>
    <scope>NUCLEOTIDE SEQUENCE</scope>
    <source>
        <strain evidence="1">RSA 2271</strain>
    </source>
</reference>
<comment type="caution">
    <text evidence="1">The sequence shown here is derived from an EMBL/GenBank/DDBJ whole genome shotgun (WGS) entry which is preliminary data.</text>
</comment>
<dbReference type="Proteomes" id="UP001145114">
    <property type="component" value="Unassembled WGS sequence"/>
</dbReference>
<evidence type="ECO:0000313" key="2">
    <source>
        <dbReference type="Proteomes" id="UP001145114"/>
    </source>
</evidence>
<keyword evidence="2" id="KW-1185">Reference proteome</keyword>
<gene>
    <name evidence="1" type="ORF">EV182_000300</name>
</gene>
<evidence type="ECO:0000313" key="1">
    <source>
        <dbReference type="EMBL" id="KAJ1680282.1"/>
    </source>
</evidence>
<sequence length="1516" mass="165192">MKVNNETASRHSSLETPQPLLALPSIVSPLDLYQQPPTAATTGMPKAAADDASLPIKPLSNATTLHDSIPDPSGDTLVRTDSDAPGLGSACKSHGSDSSSSDKSPLNDKMPSLAAVSHTTYHSTDPEGIKQQPQQHQQGERAFRWSLKSLFRKKSHRHQQRYDLLLSQLDHRQAKDSAKAAPEASSANTHVSNDLTNHSHPSEDPTSLTRPQIINSQQTPSSNLLAKLPTTFSSSSSSSSSYGAKSALPAQPPLTSPLSPLSTSPTPVSKASRRHSFRISLRKATRFRPHHESSSKGIPQPSLRENLSAEVLNSTYPPPEEKLQGSPSHCGVGCGADAGLLPAHSQSPILCSRPSASATERDNTWRFNSPTVTLPHNDDTNALALSRSKSFNVADFSRPLIFHPSGVSEDYPTAFVTVRPRTKAVSRYEIVTTPASRGGSNADKSSSGSETKMASHKLTSPHIRKSLCLDAFGVQNESPSVPGSRRDSLSNSERSPSSSALSLSRVANDSYHQQQQESRGELLQDDEISLIATSGELSKSLSAHPSEAKQGNEESKVEEEEVVEEGASSTNIIDIECNSSVCNKKSENLGDAEKVKKPPQLPSVDAYSDDGVQETSRMVVEYDPRTGHKMINQYLLLRELGRGVHGKVRLALDTEANQYYAIKIIDKVSHSRRLPIPAKQPLYEHRHHALSLYNRRYSARNIDFERLEKIKREIAILKKCNHPNIVRLHEVIDDPHARRIYLVVEYVAGGEIRWRDEQDRPVFSLNQVRRIFRGLVLGVEYLHYHGIIHRDIKPANLLVAENGMVKISDFGVSFLSSQSAQRRQGALAEQPSTTAVMPTSSGNMWDEEGECVGQGSSKGPNNNVERPSKDHQQQQPAIRHARSKPHPYIDLSLAVVPTRSFPVSRAASQPLLLNESPAHQSLSRKDLTHWFAQSDRKLSPVHNQDPATTRDTGSPPDPTPARMTRPSILESLSLEGNIGTFTGHSIKVLEGCDPFDISDSDEFFSTDNGSDDDDEYECEPSQHSAASHGRSGPTDGGYDSFEDALVFGNSGGDGYRANVSSDSFESPSSPLRRLSAGDKDDDEKEESAARRLDNRDNMDERSVDSDEKELAKTAGTPAFFAPELCCTAEELMGILRERRMRLLTEASVKSKGDGGSNETSAIRPDYSYHPERPSSPFGFLPPSSSLAAKKHGQRHQRKVTLSSLLTKPFGGIANAFESVSPKGHSHQRHRMQQKLAQSPTTKLRPALSDPSTANQAADVSGIGSPNAPLVVNATQSGGAHRSATQPLSIDQLVANESPTVGATATATATANNSNNNKSNGDDNDNGYIIAPRVTAHPISHASASATPPPRNVVTPAIDIWAMGVTLYCLVCGCVPFKADTEYELFKIIPRQELTFPPNLKLPSPLVDLIQRLLDKDYRTRITIEEIKSHPWVLQDLSAPEHWISDTHPVHRPNLSVTKEEMDSAVLTVISRGIKRRIKRGMSKLTRSIAGLRGLGNSSSSNNNDGGDGGNSNPHKR</sequence>
<organism evidence="1 2">
    <name type="scientific">Spiromyces aspiralis</name>
    <dbReference type="NCBI Taxonomy" id="68401"/>
    <lineage>
        <taxon>Eukaryota</taxon>
        <taxon>Fungi</taxon>
        <taxon>Fungi incertae sedis</taxon>
        <taxon>Zoopagomycota</taxon>
        <taxon>Kickxellomycotina</taxon>
        <taxon>Kickxellomycetes</taxon>
        <taxon>Kickxellales</taxon>
        <taxon>Kickxellaceae</taxon>
        <taxon>Spiromyces</taxon>
    </lineage>
</organism>